<name>A0ABY5MQN8_9SPHN</name>
<reference evidence="1 2" key="1">
    <citation type="submission" date="2022-05" db="EMBL/GenBank/DDBJ databases">
        <title>S8-45 Sphingomonas ultraviolaceadurans.</title>
        <authorList>
            <person name="Liu Y."/>
        </authorList>
    </citation>
    <scope>NUCLEOTIDE SEQUENCE [LARGE SCALE GENOMIC DNA]</scope>
    <source>
        <strain evidence="1 2">S8-45</strain>
    </source>
</reference>
<keyword evidence="2" id="KW-1185">Reference proteome</keyword>
<organism evidence="1 2">
    <name type="scientific">Sphingomonas glaciei</name>
    <dbReference type="NCBI Taxonomy" id="2938948"/>
    <lineage>
        <taxon>Bacteria</taxon>
        <taxon>Pseudomonadati</taxon>
        <taxon>Pseudomonadota</taxon>
        <taxon>Alphaproteobacteria</taxon>
        <taxon>Sphingomonadales</taxon>
        <taxon>Sphingomonadaceae</taxon>
        <taxon>Sphingomonas</taxon>
    </lineage>
</organism>
<dbReference type="Proteomes" id="UP000831921">
    <property type="component" value="Chromosome"/>
</dbReference>
<evidence type="ECO:0000313" key="1">
    <source>
        <dbReference type="EMBL" id="UUR06819.1"/>
    </source>
</evidence>
<accession>A0ABY5MQN8</accession>
<proteinExistence type="predicted"/>
<dbReference type="EMBL" id="CP097253">
    <property type="protein sequence ID" value="UUR06819.1"/>
    <property type="molecule type" value="Genomic_DNA"/>
</dbReference>
<protein>
    <submittedName>
        <fullName evidence="1">Uncharacterized protein</fullName>
    </submittedName>
</protein>
<dbReference type="RefSeq" id="WP_249454035.1">
    <property type="nucleotide sequence ID" value="NZ_CP097253.1"/>
</dbReference>
<gene>
    <name evidence="1" type="ORF">M1K48_07575</name>
</gene>
<sequence length="118" mass="12290">MIHFQPEQTGHAAPYADAVNRLRSVRKALGLVEMFEGRPRRDVDDITFEALLPLATPAQQACADQRSVGAAGAAAAGIEALIGADGAGETTHPAALQALSDTLRRDLAGIEALFAGRA</sequence>
<evidence type="ECO:0000313" key="2">
    <source>
        <dbReference type="Proteomes" id="UP000831921"/>
    </source>
</evidence>